<comment type="caution">
    <text evidence="2">The sequence shown here is derived from an EMBL/GenBank/DDBJ whole genome shotgun (WGS) entry which is preliminary data.</text>
</comment>
<name>A0A255GQF7_9ACTN</name>
<protein>
    <recommendedName>
        <fullName evidence="4">HNH endonuclease</fullName>
    </recommendedName>
</protein>
<sequence length="95" mass="10523">MPRPGSTTDRGYGSTHQLLKADWQRRIDAGTRVLCHATTCLHPGQPITGRAWDLGHTPDRTSYTGPEHQDCNRADGGRRAHAPHVTPIYRTWGAP</sequence>
<dbReference type="EMBL" id="NMVQ01000047">
    <property type="protein sequence ID" value="OYO16623.1"/>
    <property type="molecule type" value="Genomic_DNA"/>
</dbReference>
<gene>
    <name evidence="2" type="ORF">CGZ93_17845</name>
</gene>
<organism evidence="2 3">
    <name type="scientific">Enemella dayhoffiae</name>
    <dbReference type="NCBI Taxonomy" id="2016507"/>
    <lineage>
        <taxon>Bacteria</taxon>
        <taxon>Bacillati</taxon>
        <taxon>Actinomycetota</taxon>
        <taxon>Actinomycetes</taxon>
        <taxon>Propionibacteriales</taxon>
        <taxon>Propionibacteriaceae</taxon>
        <taxon>Enemella</taxon>
    </lineage>
</organism>
<proteinExistence type="predicted"/>
<dbReference type="Proteomes" id="UP000216311">
    <property type="component" value="Unassembled WGS sequence"/>
</dbReference>
<evidence type="ECO:0008006" key="4">
    <source>
        <dbReference type="Google" id="ProtNLM"/>
    </source>
</evidence>
<evidence type="ECO:0000256" key="1">
    <source>
        <dbReference type="SAM" id="MobiDB-lite"/>
    </source>
</evidence>
<keyword evidence="3" id="KW-1185">Reference proteome</keyword>
<accession>A0A255GQF7</accession>
<evidence type="ECO:0000313" key="3">
    <source>
        <dbReference type="Proteomes" id="UP000216311"/>
    </source>
</evidence>
<dbReference type="AlphaFoldDB" id="A0A255GQF7"/>
<feature type="region of interest" description="Disordered" evidence="1">
    <location>
        <begin position="55"/>
        <end position="83"/>
    </location>
</feature>
<dbReference type="OrthoDB" id="3405006at2"/>
<reference evidence="2 3" key="1">
    <citation type="submission" date="2017-07" db="EMBL/GenBank/DDBJ databases">
        <title>Draft whole genome sequences of clinical Proprionibacteriaceae strains.</title>
        <authorList>
            <person name="Bernier A.-M."/>
            <person name="Bernard K."/>
            <person name="Domingo M.-C."/>
        </authorList>
    </citation>
    <scope>NUCLEOTIDE SEQUENCE [LARGE SCALE GENOMIC DNA]</scope>
    <source>
        <strain evidence="2 3">NML 130396</strain>
    </source>
</reference>
<evidence type="ECO:0000313" key="2">
    <source>
        <dbReference type="EMBL" id="OYO16623.1"/>
    </source>
</evidence>
<feature type="compositionally biased region" description="Basic and acidic residues" evidence="1">
    <location>
        <begin position="67"/>
        <end position="78"/>
    </location>
</feature>